<proteinExistence type="inferred from homology"/>
<evidence type="ECO:0000256" key="6">
    <source>
        <dbReference type="ARBA" id="ARBA00022695"/>
    </source>
</evidence>
<keyword evidence="9" id="KW-0472">Membrane</keyword>
<dbReference type="AlphaFoldDB" id="A0A0C2GDH4"/>
<keyword evidence="6 10" id="KW-0548">Nucleotidyltransferase</keyword>
<keyword evidence="5 10" id="KW-0808">Transferase</keyword>
<evidence type="ECO:0000256" key="5">
    <source>
        <dbReference type="ARBA" id="ARBA00022679"/>
    </source>
</evidence>
<protein>
    <recommendedName>
        <fullName evidence="4">UTP--glucose-1-phosphate uridylyltransferase</fullName>
        <ecNumber evidence="3">2.7.7.9</ecNumber>
    </recommendedName>
</protein>
<evidence type="ECO:0000256" key="1">
    <source>
        <dbReference type="ARBA" id="ARBA00010401"/>
    </source>
</evidence>
<comment type="subunit">
    <text evidence="2">Homooctamer.</text>
</comment>
<organism evidence="10 11">
    <name type="scientific">Ancylostoma duodenale</name>
    <dbReference type="NCBI Taxonomy" id="51022"/>
    <lineage>
        <taxon>Eukaryota</taxon>
        <taxon>Metazoa</taxon>
        <taxon>Ecdysozoa</taxon>
        <taxon>Nematoda</taxon>
        <taxon>Chromadorea</taxon>
        <taxon>Rhabditida</taxon>
        <taxon>Rhabditina</taxon>
        <taxon>Rhabditomorpha</taxon>
        <taxon>Strongyloidea</taxon>
        <taxon>Ancylostomatidae</taxon>
        <taxon>Ancylostomatinae</taxon>
        <taxon>Ancylostoma</taxon>
    </lineage>
</organism>
<keyword evidence="11" id="KW-1185">Reference proteome</keyword>
<dbReference type="EC" id="2.7.7.9" evidence="3"/>
<dbReference type="OrthoDB" id="932129at2759"/>
<comment type="similarity">
    <text evidence="1">Belongs to the UDPGP type 1 family.</text>
</comment>
<dbReference type="InterPro" id="IPR029044">
    <property type="entry name" value="Nucleotide-diphossugar_trans"/>
</dbReference>
<dbReference type="UniPathway" id="UPA00164"/>
<evidence type="ECO:0000256" key="8">
    <source>
        <dbReference type="ARBA" id="ARBA00047432"/>
    </source>
</evidence>
<evidence type="ECO:0000313" key="10">
    <source>
        <dbReference type="EMBL" id="KIH56899.1"/>
    </source>
</evidence>
<sequence length="278" mass="30797">MGATVDFAILNFLLSPPAGHEHPEFLMEVTNKTRADVKGGTLIQYESKLMLLEIAQVPKDYVDEFKSISKFRIFNTNNLWAKLPAIKRVVENNELEMEVIVNPKHLDRGLDVIQLETAAGAAIKNFRGACGGALLLVFVLNGLIYGYMIVAFAGINVPRSRFLPVKKCSDLLLLMSNLYDIDHGSLTLSEQRSFPTTPLVKLGSSFDKVAEFLKRFQGIPDLLELDHLTVSGDVWFGKDVSLKGTVIIIANHGDRIDIPPGSILENKIVSGNLRILEH</sequence>
<keyword evidence="9" id="KW-0812">Transmembrane</keyword>
<feature type="transmembrane region" description="Helical" evidence="9">
    <location>
        <begin position="133"/>
        <end position="157"/>
    </location>
</feature>
<dbReference type="EMBL" id="KN735115">
    <property type="protein sequence ID" value="KIH56899.1"/>
    <property type="molecule type" value="Genomic_DNA"/>
</dbReference>
<dbReference type="Gene3D" id="2.160.10.10">
    <property type="entry name" value="Hexapeptide repeat proteins"/>
    <property type="match status" value="1"/>
</dbReference>
<dbReference type="InterPro" id="IPR016267">
    <property type="entry name" value="UDPGP_trans"/>
</dbReference>
<accession>A0A0C2GDH4</accession>
<dbReference type="SUPFAM" id="SSF53448">
    <property type="entry name" value="Nucleotide-diphospho-sugar transferases"/>
    <property type="match status" value="1"/>
</dbReference>
<reference evidence="10 11" key="1">
    <citation type="submission" date="2013-12" db="EMBL/GenBank/DDBJ databases">
        <title>Draft genome of the parsitic nematode Ancylostoma duodenale.</title>
        <authorList>
            <person name="Mitreva M."/>
        </authorList>
    </citation>
    <scope>NUCLEOTIDE SEQUENCE [LARGE SCALE GENOMIC DNA]</scope>
    <source>
        <strain evidence="10 11">Zhejiang</strain>
    </source>
</reference>
<dbReference type="PANTHER" id="PTHR43511">
    <property type="match status" value="1"/>
</dbReference>
<keyword evidence="9" id="KW-1133">Transmembrane helix</keyword>
<evidence type="ECO:0000256" key="2">
    <source>
        <dbReference type="ARBA" id="ARBA00011823"/>
    </source>
</evidence>
<dbReference type="Proteomes" id="UP000054047">
    <property type="component" value="Unassembled WGS sequence"/>
</dbReference>
<evidence type="ECO:0000256" key="7">
    <source>
        <dbReference type="ARBA" id="ARBA00023579"/>
    </source>
</evidence>
<dbReference type="GO" id="GO:0005978">
    <property type="term" value="P:glycogen biosynthetic process"/>
    <property type="evidence" value="ECO:0007669"/>
    <property type="project" value="UniProtKB-UniPathway"/>
</dbReference>
<evidence type="ECO:0000256" key="9">
    <source>
        <dbReference type="SAM" id="Phobius"/>
    </source>
</evidence>
<comment type="catalytic activity">
    <reaction evidence="8">
        <text>alpha-D-glucose 1-phosphate + UTP + H(+) = UDP-alpha-D-glucose + diphosphate</text>
        <dbReference type="Rhea" id="RHEA:19889"/>
        <dbReference type="ChEBI" id="CHEBI:15378"/>
        <dbReference type="ChEBI" id="CHEBI:33019"/>
        <dbReference type="ChEBI" id="CHEBI:46398"/>
        <dbReference type="ChEBI" id="CHEBI:58601"/>
        <dbReference type="ChEBI" id="CHEBI:58885"/>
        <dbReference type="EC" id="2.7.7.9"/>
    </reaction>
    <physiologicalReaction direction="left-to-right" evidence="8">
        <dbReference type="Rhea" id="RHEA:19890"/>
    </physiologicalReaction>
</comment>
<dbReference type="Gene3D" id="3.90.550.10">
    <property type="entry name" value="Spore Coat Polysaccharide Biosynthesis Protein SpsA, Chain A"/>
    <property type="match status" value="1"/>
</dbReference>
<dbReference type="InterPro" id="IPR002618">
    <property type="entry name" value="UDPGP_fam"/>
</dbReference>
<dbReference type="FunFam" id="2.160.10.10:FF:000001">
    <property type="entry name" value="UTP--glucose-1-phosphate uridylyltransferase"/>
    <property type="match status" value="1"/>
</dbReference>
<evidence type="ECO:0000256" key="4">
    <source>
        <dbReference type="ARBA" id="ARBA00019048"/>
    </source>
</evidence>
<dbReference type="Pfam" id="PF01704">
    <property type="entry name" value="UDPGP"/>
    <property type="match status" value="1"/>
</dbReference>
<evidence type="ECO:0000256" key="3">
    <source>
        <dbReference type="ARBA" id="ARBA00012415"/>
    </source>
</evidence>
<evidence type="ECO:0000313" key="11">
    <source>
        <dbReference type="Proteomes" id="UP000054047"/>
    </source>
</evidence>
<comment type="function">
    <text evidence="7">UTP--glucose-1-phosphate uridylyltransferase catalyzing the conversion of glucose-1-phosphate into UDP-glucose, a crucial precursor for the production of glycogen.</text>
</comment>
<name>A0A0C2GDH4_9BILA</name>
<gene>
    <name evidence="10" type="ORF">ANCDUO_12916</name>
</gene>
<dbReference type="GO" id="GO:0003983">
    <property type="term" value="F:UTP:glucose-1-phosphate uridylyltransferase activity"/>
    <property type="evidence" value="ECO:0007669"/>
    <property type="project" value="UniProtKB-EC"/>
</dbReference>
<dbReference type="GO" id="GO:0006011">
    <property type="term" value="P:UDP-alpha-D-glucose metabolic process"/>
    <property type="evidence" value="ECO:0007669"/>
    <property type="project" value="InterPro"/>
</dbReference>